<dbReference type="SUPFAM" id="SSF53474">
    <property type="entry name" value="alpha/beta-Hydrolases"/>
    <property type="match status" value="1"/>
</dbReference>
<comment type="similarity">
    <text evidence="1">Belongs to the 'GDXG' lipolytic enzyme family.</text>
</comment>
<dbReference type="GO" id="GO:0016787">
    <property type="term" value="F:hydrolase activity"/>
    <property type="evidence" value="ECO:0007669"/>
    <property type="project" value="UniProtKB-KW"/>
</dbReference>
<dbReference type="RefSeq" id="WP_121098679.1">
    <property type="nucleotide sequence ID" value="NZ_RBII01000001.1"/>
</dbReference>
<evidence type="ECO:0000313" key="5">
    <source>
        <dbReference type="EMBL" id="RKQ70857.1"/>
    </source>
</evidence>
<dbReference type="InterPro" id="IPR029058">
    <property type="entry name" value="AB_hydrolase_fold"/>
</dbReference>
<evidence type="ECO:0000256" key="2">
    <source>
        <dbReference type="ARBA" id="ARBA00022801"/>
    </source>
</evidence>
<evidence type="ECO:0000256" key="3">
    <source>
        <dbReference type="PROSITE-ProRule" id="PRU10038"/>
    </source>
</evidence>
<dbReference type="PANTHER" id="PTHR48081">
    <property type="entry name" value="AB HYDROLASE SUPERFAMILY PROTEIN C4A8.06C"/>
    <property type="match status" value="1"/>
</dbReference>
<dbReference type="PROSITE" id="PS01174">
    <property type="entry name" value="LIPASE_GDXG_SER"/>
    <property type="match status" value="1"/>
</dbReference>
<dbReference type="EMBL" id="RBII01000001">
    <property type="protein sequence ID" value="RKQ70857.1"/>
    <property type="molecule type" value="Genomic_DNA"/>
</dbReference>
<dbReference type="InterPro" id="IPR050300">
    <property type="entry name" value="GDXG_lipolytic_enzyme"/>
</dbReference>
<proteinExistence type="inferred from homology"/>
<dbReference type="InterPro" id="IPR033140">
    <property type="entry name" value="Lipase_GDXG_put_SER_AS"/>
</dbReference>
<dbReference type="Proteomes" id="UP000282211">
    <property type="component" value="Unassembled WGS sequence"/>
</dbReference>
<comment type="caution">
    <text evidence="5">The sequence shown here is derived from an EMBL/GenBank/DDBJ whole genome shotgun (WGS) entry which is preliminary data.</text>
</comment>
<keyword evidence="2" id="KW-0378">Hydrolase</keyword>
<feature type="active site" evidence="3">
    <location>
        <position position="204"/>
    </location>
</feature>
<organism evidence="5 6">
    <name type="scientific">Litorimonas taeanensis</name>
    <dbReference type="NCBI Taxonomy" id="568099"/>
    <lineage>
        <taxon>Bacteria</taxon>
        <taxon>Pseudomonadati</taxon>
        <taxon>Pseudomonadota</taxon>
        <taxon>Alphaproteobacteria</taxon>
        <taxon>Maricaulales</taxon>
        <taxon>Robiginitomaculaceae</taxon>
    </lineage>
</organism>
<evidence type="ECO:0000313" key="6">
    <source>
        <dbReference type="Proteomes" id="UP000282211"/>
    </source>
</evidence>
<dbReference type="InterPro" id="IPR013094">
    <property type="entry name" value="AB_hydrolase_3"/>
</dbReference>
<dbReference type="OrthoDB" id="9806180at2"/>
<evidence type="ECO:0000259" key="4">
    <source>
        <dbReference type="Pfam" id="PF07859"/>
    </source>
</evidence>
<protein>
    <submittedName>
        <fullName evidence="5">Acetyl esterase/lipase</fullName>
    </submittedName>
</protein>
<reference evidence="5 6" key="1">
    <citation type="submission" date="2018-10" db="EMBL/GenBank/DDBJ databases">
        <title>Genomic Encyclopedia of Type Strains, Phase IV (KMG-IV): sequencing the most valuable type-strain genomes for metagenomic binning, comparative biology and taxonomic classification.</title>
        <authorList>
            <person name="Goeker M."/>
        </authorList>
    </citation>
    <scope>NUCLEOTIDE SEQUENCE [LARGE SCALE GENOMIC DNA]</scope>
    <source>
        <strain evidence="5 6">DSM 22008</strain>
    </source>
</reference>
<name>A0A420WIP3_9PROT</name>
<dbReference type="PANTHER" id="PTHR48081:SF8">
    <property type="entry name" value="ALPHA_BETA HYDROLASE FOLD-3 DOMAIN-CONTAINING PROTEIN-RELATED"/>
    <property type="match status" value="1"/>
</dbReference>
<dbReference type="Pfam" id="PF07859">
    <property type="entry name" value="Abhydrolase_3"/>
    <property type="match status" value="1"/>
</dbReference>
<keyword evidence="6" id="KW-1185">Reference proteome</keyword>
<dbReference type="Gene3D" id="3.40.50.1820">
    <property type="entry name" value="alpha/beta hydrolase"/>
    <property type="match status" value="1"/>
</dbReference>
<dbReference type="AlphaFoldDB" id="A0A420WIP3"/>
<dbReference type="InParanoid" id="A0A420WIP3"/>
<accession>A0A420WIP3</accession>
<sequence>MFHLAILGSLTTIGAGLFIAYRGTMRALGGPSLKRYDRKHEPDYIVDENSRPLEIIDAYLEENFVKPAQYATATSGWDAKRARFDNAGLNRKDLKAEYRDDVVVMDGLHVPGRWTLVDGYNPNKRILYYHGGAFTAGSDISHRAITVNLAKRTKAAIFVPNYRLMPENPRSAPIHDAQASYKWILENGPEGPAPLQSLAISGDSAGGNLTHMIANWSRDNNLRQADAIYTLSPSTDSTASGASFHENIGKDKMLSPLIGPLLKIPRPFLLLGMKKQLGFSPANPIVSPVFADLSNLPPTLVQASSDELLRDDCIRYVTKMKESGSPATLQLWNAVPHVFQIFDDVLPASTEAFDLAAEFLNTYL</sequence>
<gene>
    <name evidence="5" type="ORF">DES40_0159</name>
</gene>
<feature type="domain" description="Alpha/beta hydrolase fold-3" evidence="4">
    <location>
        <begin position="126"/>
        <end position="340"/>
    </location>
</feature>
<evidence type="ECO:0000256" key="1">
    <source>
        <dbReference type="ARBA" id="ARBA00010515"/>
    </source>
</evidence>